<evidence type="ECO:0000313" key="7">
    <source>
        <dbReference type="Proteomes" id="UP000011116"/>
    </source>
</evidence>
<dbReference type="EC" id="3.2.1.28" evidence="4"/>
<dbReference type="AlphaFoldDB" id="A0A8I6W5Z1"/>
<dbReference type="InterPro" id="IPR018232">
    <property type="entry name" value="Glyco_hydro_37_CS"/>
</dbReference>
<proteinExistence type="inferred from homology"/>
<evidence type="ECO:0000256" key="3">
    <source>
        <dbReference type="ARBA" id="ARBA00023295"/>
    </source>
</evidence>
<dbReference type="SMR" id="A0A8I6W5Z1"/>
<dbReference type="Gene3D" id="1.50.10.10">
    <property type="match status" value="1"/>
</dbReference>
<evidence type="ECO:0000256" key="5">
    <source>
        <dbReference type="SAM" id="MobiDB-lite"/>
    </source>
</evidence>
<dbReference type="GO" id="GO:0005993">
    <property type="term" value="P:trehalose catabolic process"/>
    <property type="evidence" value="ECO:0000318"/>
    <property type="project" value="GO_Central"/>
</dbReference>
<dbReference type="InterPro" id="IPR012341">
    <property type="entry name" value="6hp_glycosidase-like_sf"/>
</dbReference>
<comment type="catalytic activity">
    <reaction evidence="4">
        <text>alpha,alpha-trehalose + H2O = alpha-D-glucose + beta-D-glucose</text>
        <dbReference type="Rhea" id="RHEA:32675"/>
        <dbReference type="ChEBI" id="CHEBI:15377"/>
        <dbReference type="ChEBI" id="CHEBI:15903"/>
        <dbReference type="ChEBI" id="CHEBI:16551"/>
        <dbReference type="ChEBI" id="CHEBI:17925"/>
        <dbReference type="EC" id="3.2.1.28"/>
    </reaction>
</comment>
<evidence type="ECO:0000256" key="2">
    <source>
        <dbReference type="ARBA" id="ARBA00022801"/>
    </source>
</evidence>
<protein>
    <recommendedName>
        <fullName evidence="4">Trehalase</fullName>
        <ecNumber evidence="4">3.2.1.28</ecNumber>
    </recommendedName>
    <alternativeName>
        <fullName evidence="4">Alpha-trehalose glucohydrolase</fullName>
    </alternativeName>
</protein>
<dbReference type="PANTHER" id="PTHR23403:SF1">
    <property type="entry name" value="TREHALASE"/>
    <property type="match status" value="1"/>
</dbReference>
<dbReference type="InterPro" id="IPR008928">
    <property type="entry name" value="6-hairpin_glycosidase_sf"/>
</dbReference>
<dbReference type="PANTHER" id="PTHR23403">
    <property type="entry name" value="TREHALASE"/>
    <property type="match status" value="1"/>
</dbReference>
<dbReference type="Proteomes" id="UP000011116">
    <property type="component" value="Chromosome 1H"/>
</dbReference>
<evidence type="ECO:0000256" key="4">
    <source>
        <dbReference type="RuleBase" id="RU361180"/>
    </source>
</evidence>
<dbReference type="Gramene" id="HORVU.MOREX.r3.1HG0050920.1">
    <property type="protein sequence ID" value="HORVU.MOREX.r3.1HG0050920.1"/>
    <property type="gene ID" value="HORVU.MOREX.r3.1HG0050920"/>
</dbReference>
<dbReference type="PRINTS" id="PR00744">
    <property type="entry name" value="GLHYDRLASE37"/>
</dbReference>
<reference evidence="6" key="3">
    <citation type="submission" date="2022-01" db="UniProtKB">
        <authorList>
            <consortium name="EnsemblPlants"/>
        </authorList>
    </citation>
    <scope>IDENTIFICATION</scope>
    <source>
        <strain evidence="6">subsp. vulgare</strain>
    </source>
</reference>
<evidence type="ECO:0000313" key="6">
    <source>
        <dbReference type="EnsemblPlants" id="HORVU.MOREX.r3.1HG0050920.1"/>
    </source>
</evidence>
<keyword evidence="3 4" id="KW-0326">Glycosidase</keyword>
<dbReference type="EnsemblPlants" id="HORVU.MOREX.r3.1HG0050920.1">
    <property type="protein sequence ID" value="HORVU.MOREX.r3.1HG0050920.1"/>
    <property type="gene ID" value="HORVU.MOREX.r3.1HG0050920"/>
</dbReference>
<sequence length="749" mass="83091">MTGGVRPRPPSPRSYPATATATTIVSSEPPAKNKRRSPTAAHATSWFKGISKDKKSSSKKKSWFTGRIDPNGRPRSAGAFPNKNPRVAKPKPPAETSFPLSITNPRESPPRPRRLPCRRTELEPEPEPSQRDTLFPFPHGRHAPTNSANRTQNPPHRMAPPPRHLLLLLPALLLAIPLLRAAQMEPAHAHVAAAGEGDHDALLGLLQRVQSAALRALGPHDFDPKLYVDLPLAPGADRAAAEAALASVTTREDMETFLARYFASAGSDLVEADPPDFEAEPRGFLPRVASREARAWALEVHALWKDLARRVAPDVAARPGRHTLLPLPGRVVVPGSRFREVYYWDSYWVVRGLLVSKMYDTAKDIVLNLVYLVEEYGFVLNGARSYYTNRSQPPLLSSMVLELYKATGDLGLVRRSFPSLLKEHNFWVSELHNVEIMDNHGRVHNLSRYQAMWNKPRPESATIDEELASKLNSTAAKEKLYHQIASAAESGWDFSSRWMSNSTDMTTLVTTFVIPVDLNTFICKMERDIVVFAKLIGEKTTAEIFSQASEARHTAIESLLWNSEMEQWLDYWLPTDGNCQGVYKWESKSQNRNIFASNFIPLWLNAHNSGLGPFLDEAKSVRVMRSLQTSGLVCPAGIATSVSNTGQQWDFPNGWAPLQHLIAEGLLNSGSTEAKEFAEDIATRWVRTNYAAYKSSGAMHEKYDVEACGKSGGGGEYKPQTGFGWSNGVLLAFLEELGWSQDKEIGCSS</sequence>
<dbReference type="Pfam" id="PF01204">
    <property type="entry name" value="Trehalase"/>
    <property type="match status" value="1"/>
</dbReference>
<evidence type="ECO:0000256" key="1">
    <source>
        <dbReference type="ARBA" id="ARBA00005615"/>
    </source>
</evidence>
<reference evidence="6" key="2">
    <citation type="submission" date="2020-10" db="EMBL/GenBank/DDBJ databases">
        <authorList>
            <person name="Scholz U."/>
            <person name="Mascher M."/>
            <person name="Fiebig A."/>
        </authorList>
    </citation>
    <scope>NUCLEOTIDE SEQUENCE [LARGE SCALE GENOMIC DNA]</scope>
    <source>
        <strain evidence="6">cv. Morex</strain>
    </source>
</reference>
<accession>A0A8I6W5Z1</accession>
<name>A0A8I6W5Z1_HORVV</name>
<comment type="similarity">
    <text evidence="1 4">Belongs to the glycosyl hydrolase 37 family.</text>
</comment>
<dbReference type="PROSITE" id="PS00928">
    <property type="entry name" value="TREHALASE_2"/>
    <property type="match status" value="1"/>
</dbReference>
<organism evidence="6 7">
    <name type="scientific">Hordeum vulgare subsp. vulgare</name>
    <name type="common">Domesticated barley</name>
    <dbReference type="NCBI Taxonomy" id="112509"/>
    <lineage>
        <taxon>Eukaryota</taxon>
        <taxon>Viridiplantae</taxon>
        <taxon>Streptophyta</taxon>
        <taxon>Embryophyta</taxon>
        <taxon>Tracheophyta</taxon>
        <taxon>Spermatophyta</taxon>
        <taxon>Magnoliopsida</taxon>
        <taxon>Liliopsida</taxon>
        <taxon>Poales</taxon>
        <taxon>Poaceae</taxon>
        <taxon>BOP clade</taxon>
        <taxon>Pooideae</taxon>
        <taxon>Triticodae</taxon>
        <taxon>Triticeae</taxon>
        <taxon>Hordeinae</taxon>
        <taxon>Hordeum</taxon>
    </lineage>
</organism>
<dbReference type="SUPFAM" id="SSF48208">
    <property type="entry name" value="Six-hairpin glycosidases"/>
    <property type="match status" value="1"/>
</dbReference>
<feature type="compositionally biased region" description="Low complexity" evidence="5">
    <location>
        <begin position="14"/>
        <end position="23"/>
    </location>
</feature>
<feature type="region of interest" description="Disordered" evidence="5">
    <location>
        <begin position="1"/>
        <end position="161"/>
    </location>
</feature>
<keyword evidence="7" id="KW-1185">Reference proteome</keyword>
<keyword evidence="2 4" id="KW-0378">Hydrolase</keyword>
<reference evidence="7" key="1">
    <citation type="journal article" date="2012" name="Nature">
        <title>A physical, genetic and functional sequence assembly of the barley genome.</title>
        <authorList>
            <consortium name="The International Barley Genome Sequencing Consortium"/>
            <person name="Mayer K.F."/>
            <person name="Waugh R."/>
            <person name="Brown J.W."/>
            <person name="Schulman A."/>
            <person name="Langridge P."/>
            <person name="Platzer M."/>
            <person name="Fincher G.B."/>
            <person name="Muehlbauer G.J."/>
            <person name="Sato K."/>
            <person name="Close T.J."/>
            <person name="Wise R.P."/>
            <person name="Stein N."/>
        </authorList>
    </citation>
    <scope>NUCLEOTIDE SEQUENCE [LARGE SCALE GENOMIC DNA]</scope>
    <source>
        <strain evidence="7">cv. Morex</strain>
    </source>
</reference>
<dbReference type="GO" id="GO:0004555">
    <property type="term" value="F:alpha,alpha-trehalase activity"/>
    <property type="evidence" value="ECO:0000318"/>
    <property type="project" value="GO_Central"/>
</dbReference>
<dbReference type="InterPro" id="IPR001661">
    <property type="entry name" value="Glyco_hydro_37"/>
</dbReference>
<feature type="compositionally biased region" description="Polar residues" evidence="5">
    <location>
        <begin position="144"/>
        <end position="153"/>
    </location>
</feature>